<protein>
    <submittedName>
        <fullName evidence="1">Uncharacterized protein</fullName>
    </submittedName>
</protein>
<dbReference type="EMBL" id="BJVI01000061">
    <property type="protein sequence ID" value="GEL20204.1"/>
    <property type="molecule type" value="Genomic_DNA"/>
</dbReference>
<keyword evidence="2" id="KW-1185">Reference proteome</keyword>
<comment type="caution">
    <text evidence="1">The sequence shown here is derived from an EMBL/GenBank/DDBJ whole genome shotgun (WGS) entry which is preliminary data.</text>
</comment>
<evidence type="ECO:0000313" key="1">
    <source>
        <dbReference type="EMBL" id="GEL20204.1"/>
    </source>
</evidence>
<dbReference type="STRING" id="1123024.GCA_000423625_04727"/>
<dbReference type="Proteomes" id="UP000321328">
    <property type="component" value="Unassembled WGS sequence"/>
</dbReference>
<evidence type="ECO:0000313" key="2">
    <source>
        <dbReference type="Proteomes" id="UP000321328"/>
    </source>
</evidence>
<accession>A0A511D983</accession>
<gene>
    <name evidence="1" type="ORF">PA7_40410</name>
</gene>
<organism evidence="1 2">
    <name type="scientific">Pseudonocardia asaccharolytica DSM 44247 = NBRC 16224</name>
    <dbReference type="NCBI Taxonomy" id="1123024"/>
    <lineage>
        <taxon>Bacteria</taxon>
        <taxon>Bacillati</taxon>
        <taxon>Actinomycetota</taxon>
        <taxon>Actinomycetes</taxon>
        <taxon>Pseudonocardiales</taxon>
        <taxon>Pseudonocardiaceae</taxon>
        <taxon>Pseudonocardia</taxon>
    </lineage>
</organism>
<dbReference type="RefSeq" id="WP_028931859.1">
    <property type="nucleotide sequence ID" value="NZ_AUII01000042.1"/>
</dbReference>
<proteinExistence type="predicted"/>
<sequence>MHTTWRLGVLPGGVENVVVLAGGHQATDAGALAAAADALHTAAARLGRREYRVTVGDTEIIVIPGLTEDGALDLTDLGDALEAVWPAAGDGGHDRY</sequence>
<dbReference type="AlphaFoldDB" id="A0A511D983"/>
<name>A0A511D983_9PSEU</name>
<reference evidence="1 2" key="1">
    <citation type="submission" date="2019-07" db="EMBL/GenBank/DDBJ databases">
        <title>Whole genome shotgun sequence of Pseudonocardia asaccharolytica NBRC 16224.</title>
        <authorList>
            <person name="Hosoyama A."/>
            <person name="Uohara A."/>
            <person name="Ohji S."/>
            <person name="Ichikawa N."/>
        </authorList>
    </citation>
    <scope>NUCLEOTIDE SEQUENCE [LARGE SCALE GENOMIC DNA]</scope>
    <source>
        <strain evidence="1 2">NBRC 16224</strain>
    </source>
</reference>